<dbReference type="PROSITE" id="PS00518">
    <property type="entry name" value="ZF_RING_1"/>
    <property type="match status" value="1"/>
</dbReference>
<keyword evidence="4" id="KW-0862">Zinc</keyword>
<evidence type="ECO:0000256" key="4">
    <source>
        <dbReference type="ARBA" id="ARBA00022833"/>
    </source>
</evidence>
<feature type="region of interest" description="Disordered" evidence="7">
    <location>
        <begin position="265"/>
        <end position="580"/>
    </location>
</feature>
<keyword evidence="3 6" id="KW-0863">Zinc-finger</keyword>
<feature type="region of interest" description="Disordered" evidence="7">
    <location>
        <begin position="643"/>
        <end position="667"/>
    </location>
</feature>
<dbReference type="Gene3D" id="3.10.20.90">
    <property type="entry name" value="Phosphatidylinositol 3-kinase Catalytic Subunit, Chain A, domain 1"/>
    <property type="match status" value="1"/>
</dbReference>
<gene>
    <name evidence="9" type="ORF">g.8324</name>
</gene>
<sequence>MVTSNKLSDKKVVKMAEQNNSAVVPQRTLLGEVNEHITCFLCHGYYIDATTIVECLHSFCRSCIIKHLQVKSYCPVCEMMINSAKPNIKLDKALQDIVYKLVPGLFQKEMERRQTFYASRPGPAASATPEQRGEDTERIIFSPEDVISFSLEYADATDTDSISSKSSDSNEPQPASTTTRRFLQCPAVVNISHLKKFLSMKFDIDSSQFAIDILYKRVPLPDYYTLMDIAYIYNWKRNEPMRFFYQIIDYIAIRNRLFDINRKGSHFRDRKSSPASTEDTNVSSPAPNLNDQGSEASSGTDSPMPEDNSSKQISDSSKKSEKSVQQSKLLNSQDTSTLNRNCPSPKKNDDEVEKSQFLNSFELTAKSNSTPSKTSPTKTESVPTAPETSSKNQTHSPKIDDTLKRKGPTPSNVPEMKKLKIELEKTKLPDSYTTGNMSLCNQSSKSMESQGKVKESDNSSKSLHAPSNNKSSSGSSGSNKEVKQHPTNLKQSPLPESPGAKKPTVPQTISSPKRKINTDAHIMQPPTTPKTVSPLKLQLPKPEAHPSIPRAVDVPKPVPKKIPDLKPSIPLPQPALSKGQPINKVRMDLLANNSDPTIDRSKILSQVKTSLGGVSSPVPTTGDPLKSLFDSCKINIPSSLSITLTDQKQDPRNPGEISTDPKKNAVNKNLAGANNASAHKVPSPPVHNYIEILKLPDAEAKKQNSKPEGSSETKSNTCNKTDTTSQSKPPNKTSESSAKGPIPNLKPIADTKLGKQSGNYSSPITFQQTFEQQLQSMQSDKKSKLPKNKAQVPKLVPANPKTFNAATKLNSPNNKPSSGIIPTLENKPSTALDLSTPTNIQSQLTPHQTKAFETMQSIANLAKKQNLPSKGLPPAMSQSFSSISNRPIPTSTPMRLPSMANIAHLKQDKVNTIGMIASSLRQELSNKANQMKTSTNPNPQILSPSYQMPSHSSPTTAQPAPRSQTRSPSSSPKLVIAEEKHTNNQESNANQSSQISSTQLPNVAPKSESPKASPGPSKSGLKPMKPIPQANKITGIRQPITPTIKPNPTLADFQLMNTHHALLRQMEMSAWIKAQRQFMTMSNIAHQAQNDFNKDKQ</sequence>
<dbReference type="SUPFAM" id="SSF57850">
    <property type="entry name" value="RING/U-box"/>
    <property type="match status" value="1"/>
</dbReference>
<evidence type="ECO:0000256" key="5">
    <source>
        <dbReference type="ARBA" id="ARBA00023242"/>
    </source>
</evidence>
<feature type="region of interest" description="Disordered" evidence="7">
    <location>
        <begin position="159"/>
        <end position="179"/>
    </location>
</feature>
<keyword evidence="2" id="KW-0479">Metal-binding</keyword>
<dbReference type="GO" id="GO:1990841">
    <property type="term" value="F:promoter-specific chromatin binding"/>
    <property type="evidence" value="ECO:0007669"/>
    <property type="project" value="TreeGrafter"/>
</dbReference>
<dbReference type="Pfam" id="PF16207">
    <property type="entry name" value="RAWUL"/>
    <property type="match status" value="1"/>
</dbReference>
<dbReference type="OrthoDB" id="1926878at2759"/>
<feature type="compositionally biased region" description="Basic and acidic residues" evidence="7">
    <location>
        <begin position="647"/>
        <end position="663"/>
    </location>
</feature>
<evidence type="ECO:0000313" key="9">
    <source>
        <dbReference type="EMBL" id="JAT80484.1"/>
    </source>
</evidence>
<dbReference type="AlphaFoldDB" id="A0A1E1W0M9"/>
<feature type="compositionally biased region" description="Low complexity" evidence="7">
    <location>
        <begin position="984"/>
        <end position="1024"/>
    </location>
</feature>
<evidence type="ECO:0000259" key="8">
    <source>
        <dbReference type="PROSITE" id="PS50089"/>
    </source>
</evidence>
<dbReference type="InterPro" id="IPR017907">
    <property type="entry name" value="Znf_RING_CS"/>
</dbReference>
<dbReference type="FunFam" id="3.30.40.10:FF:000033">
    <property type="entry name" value="Polycomb group RING finger protein 3"/>
    <property type="match status" value="1"/>
</dbReference>
<feature type="compositionally biased region" description="Polar residues" evidence="7">
    <location>
        <begin position="386"/>
        <end position="396"/>
    </location>
</feature>
<feature type="compositionally biased region" description="Polar residues" evidence="7">
    <location>
        <begin position="170"/>
        <end position="179"/>
    </location>
</feature>
<proteinExistence type="predicted"/>
<evidence type="ECO:0000256" key="1">
    <source>
        <dbReference type="ARBA" id="ARBA00004123"/>
    </source>
</evidence>
<evidence type="ECO:0000256" key="2">
    <source>
        <dbReference type="ARBA" id="ARBA00022723"/>
    </source>
</evidence>
<dbReference type="Pfam" id="PF00097">
    <property type="entry name" value="zf-C3HC4"/>
    <property type="match status" value="1"/>
</dbReference>
<keyword evidence="5" id="KW-0539">Nucleus</keyword>
<dbReference type="GO" id="GO:0035102">
    <property type="term" value="C:PRC1 complex"/>
    <property type="evidence" value="ECO:0007669"/>
    <property type="project" value="TreeGrafter"/>
</dbReference>
<dbReference type="EMBL" id="GDQN01010570">
    <property type="protein sequence ID" value="JAT80484.1"/>
    <property type="molecule type" value="Transcribed_RNA"/>
</dbReference>
<feature type="domain" description="RING-type" evidence="8">
    <location>
        <begin position="39"/>
        <end position="78"/>
    </location>
</feature>
<feature type="compositionally biased region" description="Low complexity" evidence="7">
    <location>
        <begin position="366"/>
        <end position="384"/>
    </location>
</feature>
<name>A0A1E1W0M9_PECGO</name>
<dbReference type="GO" id="GO:0000122">
    <property type="term" value="P:negative regulation of transcription by RNA polymerase II"/>
    <property type="evidence" value="ECO:0007669"/>
    <property type="project" value="TreeGrafter"/>
</dbReference>
<accession>A0A1E1W0M9</accession>
<feature type="compositionally biased region" description="Polar residues" evidence="7">
    <location>
        <begin position="431"/>
        <end position="449"/>
    </location>
</feature>
<feature type="compositionally biased region" description="Polar residues" evidence="7">
    <location>
        <begin position="706"/>
        <end position="737"/>
    </location>
</feature>
<dbReference type="Gene3D" id="3.30.40.10">
    <property type="entry name" value="Zinc/RING finger domain, C3HC4 (zinc finger)"/>
    <property type="match status" value="1"/>
</dbReference>
<evidence type="ECO:0000256" key="6">
    <source>
        <dbReference type="PROSITE-ProRule" id="PRU00175"/>
    </source>
</evidence>
<protein>
    <recommendedName>
        <fullName evidence="8">RING-type domain-containing protein</fullName>
    </recommendedName>
</protein>
<dbReference type="SMART" id="SM00184">
    <property type="entry name" value="RING"/>
    <property type="match status" value="1"/>
</dbReference>
<feature type="compositionally biased region" description="Polar residues" evidence="7">
    <location>
        <begin position="329"/>
        <end position="342"/>
    </location>
</feature>
<dbReference type="PANTHER" id="PTHR10825">
    <property type="entry name" value="RING FINGER DOMAIN-CONTAINING, POLYCOMB GROUP COMPONENT"/>
    <property type="match status" value="1"/>
</dbReference>
<organism evidence="9">
    <name type="scientific">Pectinophora gossypiella</name>
    <name type="common">Cotton pink bollworm</name>
    <name type="synonym">Depressaria gossypiella</name>
    <dbReference type="NCBI Taxonomy" id="13191"/>
    <lineage>
        <taxon>Eukaryota</taxon>
        <taxon>Metazoa</taxon>
        <taxon>Ecdysozoa</taxon>
        <taxon>Arthropoda</taxon>
        <taxon>Hexapoda</taxon>
        <taxon>Insecta</taxon>
        <taxon>Pterygota</taxon>
        <taxon>Neoptera</taxon>
        <taxon>Endopterygota</taxon>
        <taxon>Lepidoptera</taxon>
        <taxon>Glossata</taxon>
        <taxon>Ditrysia</taxon>
        <taxon>Gelechioidea</taxon>
        <taxon>Gelechiidae</taxon>
        <taxon>Apatetrinae</taxon>
        <taxon>Pectinophora</taxon>
    </lineage>
</organism>
<feature type="region of interest" description="Disordered" evidence="7">
    <location>
        <begin position="699"/>
        <end position="762"/>
    </location>
</feature>
<dbReference type="InterPro" id="IPR013083">
    <property type="entry name" value="Znf_RING/FYVE/PHD"/>
</dbReference>
<dbReference type="CDD" id="cd17082">
    <property type="entry name" value="RAWUL_PCGF2_like"/>
    <property type="match status" value="1"/>
</dbReference>
<comment type="subcellular location">
    <subcellularLocation>
        <location evidence="1">Nucleus</location>
    </subcellularLocation>
</comment>
<feature type="compositionally biased region" description="Polar residues" evidence="7">
    <location>
        <begin position="928"/>
        <end position="957"/>
    </location>
</feature>
<dbReference type="InterPro" id="IPR001841">
    <property type="entry name" value="Znf_RING"/>
</dbReference>
<feature type="compositionally biased region" description="Low complexity" evidence="7">
    <location>
        <begin position="958"/>
        <end position="972"/>
    </location>
</feature>
<reference evidence="9" key="1">
    <citation type="submission" date="2015-09" db="EMBL/GenBank/DDBJ databases">
        <title>De novo assembly of Pectinophora gossypiella (Pink Bollworm) gut transcriptome.</title>
        <authorList>
            <person name="Tassone E.E."/>
        </authorList>
    </citation>
    <scope>NUCLEOTIDE SEQUENCE</scope>
</reference>
<feature type="compositionally biased region" description="Basic and acidic residues" evidence="7">
    <location>
        <begin position="415"/>
        <end position="428"/>
    </location>
</feature>
<dbReference type="PANTHER" id="PTHR10825:SF29">
    <property type="entry name" value="POLYCOMB GROUP RING FINGER PROTEIN 1"/>
    <property type="match status" value="1"/>
</dbReference>
<dbReference type="InterPro" id="IPR032443">
    <property type="entry name" value="RAWUL"/>
</dbReference>
<feature type="compositionally biased region" description="Polar residues" evidence="7">
    <location>
        <begin position="273"/>
        <end position="301"/>
    </location>
</feature>
<feature type="compositionally biased region" description="Low complexity" evidence="7">
    <location>
        <begin position="467"/>
        <end position="479"/>
    </location>
</feature>
<dbReference type="InterPro" id="IPR018957">
    <property type="entry name" value="Znf_C3HC4_RING-type"/>
</dbReference>
<dbReference type="PROSITE" id="PS50089">
    <property type="entry name" value="ZF_RING_2"/>
    <property type="match status" value="1"/>
</dbReference>
<evidence type="ECO:0000256" key="3">
    <source>
        <dbReference type="ARBA" id="ARBA00022771"/>
    </source>
</evidence>
<dbReference type="GO" id="GO:0008270">
    <property type="term" value="F:zinc ion binding"/>
    <property type="evidence" value="ECO:0007669"/>
    <property type="project" value="UniProtKB-KW"/>
</dbReference>
<feature type="compositionally biased region" description="Low complexity" evidence="7">
    <location>
        <begin position="159"/>
        <end position="169"/>
    </location>
</feature>
<feature type="region of interest" description="Disordered" evidence="7">
    <location>
        <begin position="928"/>
        <end position="1033"/>
    </location>
</feature>
<evidence type="ECO:0000256" key="7">
    <source>
        <dbReference type="SAM" id="MobiDB-lite"/>
    </source>
</evidence>